<dbReference type="InterPro" id="IPR022907">
    <property type="entry name" value="VapC_family"/>
</dbReference>
<evidence type="ECO:0000256" key="4">
    <source>
        <dbReference type="ARBA" id="ARBA00022723"/>
    </source>
</evidence>
<name>A0ABV2J0L7_9HYPH</name>
<keyword evidence="11" id="KW-1185">Reference proteome</keyword>
<evidence type="ECO:0000313" key="10">
    <source>
        <dbReference type="EMBL" id="MET3613565.1"/>
    </source>
</evidence>
<dbReference type="EC" id="3.1.-.-" evidence="8"/>
<comment type="cofactor">
    <cofactor evidence="1 8">
        <name>Mg(2+)</name>
        <dbReference type="ChEBI" id="CHEBI:18420"/>
    </cofactor>
</comment>
<dbReference type="Pfam" id="PF01850">
    <property type="entry name" value="PIN"/>
    <property type="match status" value="1"/>
</dbReference>
<dbReference type="RefSeq" id="WP_354556092.1">
    <property type="nucleotide sequence ID" value="NZ_JBEPMB010000002.1"/>
</dbReference>
<evidence type="ECO:0000256" key="5">
    <source>
        <dbReference type="ARBA" id="ARBA00022801"/>
    </source>
</evidence>
<dbReference type="InterPro" id="IPR002716">
    <property type="entry name" value="PIN_dom"/>
</dbReference>
<feature type="binding site" evidence="8">
    <location>
        <position position="104"/>
    </location>
    <ligand>
        <name>Mg(2+)</name>
        <dbReference type="ChEBI" id="CHEBI:18420"/>
    </ligand>
</feature>
<dbReference type="PANTHER" id="PTHR33653:SF1">
    <property type="entry name" value="RIBONUCLEASE VAPC2"/>
    <property type="match status" value="1"/>
</dbReference>
<evidence type="ECO:0000256" key="3">
    <source>
        <dbReference type="ARBA" id="ARBA00022722"/>
    </source>
</evidence>
<evidence type="ECO:0000256" key="7">
    <source>
        <dbReference type="ARBA" id="ARBA00038093"/>
    </source>
</evidence>
<keyword evidence="2 8" id="KW-1277">Toxin-antitoxin system</keyword>
<reference evidence="10 11" key="1">
    <citation type="submission" date="2024-06" db="EMBL/GenBank/DDBJ databases">
        <title>Genomic Encyclopedia of Type Strains, Phase IV (KMG-IV): sequencing the most valuable type-strain genomes for metagenomic binning, comparative biology and taxonomic classification.</title>
        <authorList>
            <person name="Goeker M."/>
        </authorList>
    </citation>
    <scope>NUCLEOTIDE SEQUENCE [LARGE SCALE GENOMIC DNA]</scope>
    <source>
        <strain evidence="10 11">DSM 29780</strain>
    </source>
</reference>
<evidence type="ECO:0000256" key="8">
    <source>
        <dbReference type="HAMAP-Rule" id="MF_00265"/>
    </source>
</evidence>
<protein>
    <recommendedName>
        <fullName evidence="8">Ribonuclease VapC</fullName>
        <shortName evidence="8">RNase VapC</shortName>
        <ecNumber evidence="8">3.1.-.-</ecNumber>
    </recommendedName>
    <alternativeName>
        <fullName evidence="8">Toxin VapC</fullName>
    </alternativeName>
</protein>
<proteinExistence type="inferred from homology"/>
<comment type="caution">
    <text evidence="10">The sequence shown here is derived from an EMBL/GenBank/DDBJ whole genome shotgun (WGS) entry which is preliminary data.</text>
</comment>
<dbReference type="Proteomes" id="UP001549047">
    <property type="component" value="Unassembled WGS sequence"/>
</dbReference>
<dbReference type="CDD" id="cd18731">
    <property type="entry name" value="PIN_NgFitB-like"/>
    <property type="match status" value="1"/>
</dbReference>
<keyword evidence="5 8" id="KW-0378">Hydrolase</keyword>
<dbReference type="InterPro" id="IPR050556">
    <property type="entry name" value="Type_II_TA_system_RNase"/>
</dbReference>
<dbReference type="Gene3D" id="3.40.50.1010">
    <property type="entry name" value="5'-nuclease"/>
    <property type="match status" value="1"/>
</dbReference>
<organism evidence="10 11">
    <name type="scientific">Rhizobium aquaticum</name>
    <dbReference type="NCBI Taxonomy" id="1549636"/>
    <lineage>
        <taxon>Bacteria</taxon>
        <taxon>Pseudomonadati</taxon>
        <taxon>Pseudomonadota</taxon>
        <taxon>Alphaproteobacteria</taxon>
        <taxon>Hyphomicrobiales</taxon>
        <taxon>Rhizobiaceae</taxon>
        <taxon>Rhizobium/Agrobacterium group</taxon>
        <taxon>Rhizobium</taxon>
    </lineage>
</organism>
<evidence type="ECO:0000313" key="11">
    <source>
        <dbReference type="Proteomes" id="UP001549047"/>
    </source>
</evidence>
<keyword evidence="3 8" id="KW-0540">Nuclease</keyword>
<accession>A0ABV2J0L7</accession>
<dbReference type="EMBL" id="JBEPMB010000002">
    <property type="protein sequence ID" value="MET3613565.1"/>
    <property type="molecule type" value="Genomic_DNA"/>
</dbReference>
<keyword evidence="4 8" id="KW-0479">Metal-binding</keyword>
<feature type="binding site" evidence="8">
    <location>
        <position position="5"/>
    </location>
    <ligand>
        <name>Mg(2+)</name>
        <dbReference type="ChEBI" id="CHEBI:18420"/>
    </ligand>
</feature>
<evidence type="ECO:0000256" key="1">
    <source>
        <dbReference type="ARBA" id="ARBA00001946"/>
    </source>
</evidence>
<evidence type="ECO:0000256" key="2">
    <source>
        <dbReference type="ARBA" id="ARBA00022649"/>
    </source>
</evidence>
<comment type="similarity">
    <text evidence="7 8">Belongs to the PINc/VapC protein family.</text>
</comment>
<dbReference type="InterPro" id="IPR029060">
    <property type="entry name" value="PIN-like_dom_sf"/>
</dbReference>
<keyword evidence="6 8" id="KW-0460">Magnesium</keyword>
<sequence length="140" mass="15672">MIFLDTNVLSDFARRNGDPIVRAWFLQQRPEDLVVSSVVVMEMAFGAERIWLRDGSGRFLVGLKTLIETAFAGRIYDLNLEASLLAGKLRAQRERDGRPLHVQDAMIAAICAVHGGTLATRNIKDFEGLDLSLVNPFEER</sequence>
<keyword evidence="8" id="KW-0800">Toxin</keyword>
<gene>
    <name evidence="8" type="primary">vapC</name>
    <name evidence="10" type="ORF">ABID16_001894</name>
</gene>
<dbReference type="HAMAP" id="MF_00265">
    <property type="entry name" value="VapC_Nob1"/>
    <property type="match status" value="1"/>
</dbReference>
<dbReference type="SUPFAM" id="SSF88723">
    <property type="entry name" value="PIN domain-like"/>
    <property type="match status" value="1"/>
</dbReference>
<evidence type="ECO:0000259" key="9">
    <source>
        <dbReference type="Pfam" id="PF01850"/>
    </source>
</evidence>
<comment type="function">
    <text evidence="8">Toxic component of a toxin-antitoxin (TA) system. An RNase.</text>
</comment>
<dbReference type="PANTHER" id="PTHR33653">
    <property type="entry name" value="RIBONUCLEASE VAPC2"/>
    <property type="match status" value="1"/>
</dbReference>
<feature type="domain" description="PIN" evidence="9">
    <location>
        <begin position="2"/>
        <end position="123"/>
    </location>
</feature>
<evidence type="ECO:0000256" key="6">
    <source>
        <dbReference type="ARBA" id="ARBA00022842"/>
    </source>
</evidence>